<protein>
    <submittedName>
        <fullName evidence="2">Transcriptional regulator with XRE-family HTH domain</fullName>
    </submittedName>
</protein>
<keyword evidence="3" id="KW-1185">Reference proteome</keyword>
<dbReference type="SUPFAM" id="SSF47413">
    <property type="entry name" value="lambda repressor-like DNA-binding domains"/>
    <property type="match status" value="1"/>
</dbReference>
<dbReference type="RefSeq" id="WP_184547623.1">
    <property type="nucleotide sequence ID" value="NZ_JACHMP010000001.1"/>
</dbReference>
<accession>A0A7W9IHR0</accession>
<comment type="caution">
    <text evidence="2">The sequence shown here is derived from an EMBL/GenBank/DDBJ whole genome shotgun (WGS) entry which is preliminary data.</text>
</comment>
<dbReference type="InterPro" id="IPR010982">
    <property type="entry name" value="Lambda_DNA-bd_dom_sf"/>
</dbReference>
<dbReference type="Gene3D" id="1.10.260.40">
    <property type="entry name" value="lambda repressor-like DNA-binding domains"/>
    <property type="match status" value="1"/>
</dbReference>
<sequence length="156" mass="16836">MTTPQMPEPPPEAVLVRRVRKAKRLSIPQTAQAAGISAARLSQIENGYETKKGQYVPVTAPAGTLAHIWAALEIAPERLAEVGRDDALGILAEIHAADHVAQVAPAPTVETWRQRILEIEELSQSERQAVITLIEAMRSIQPQGNNGNGETQAHSA</sequence>
<dbReference type="InterPro" id="IPR001387">
    <property type="entry name" value="Cro/C1-type_HTH"/>
</dbReference>
<dbReference type="AlphaFoldDB" id="A0A7W9IHR0"/>
<dbReference type="EMBL" id="JACHMP010000001">
    <property type="protein sequence ID" value="MBB5820269.1"/>
    <property type="molecule type" value="Genomic_DNA"/>
</dbReference>
<organism evidence="2 3">
    <name type="scientific">Streptosporangium becharense</name>
    <dbReference type="NCBI Taxonomy" id="1816182"/>
    <lineage>
        <taxon>Bacteria</taxon>
        <taxon>Bacillati</taxon>
        <taxon>Actinomycetota</taxon>
        <taxon>Actinomycetes</taxon>
        <taxon>Streptosporangiales</taxon>
        <taxon>Streptosporangiaceae</taxon>
        <taxon>Streptosporangium</taxon>
    </lineage>
</organism>
<dbReference type="CDD" id="cd00093">
    <property type="entry name" value="HTH_XRE"/>
    <property type="match status" value="1"/>
</dbReference>
<dbReference type="GO" id="GO:0003677">
    <property type="term" value="F:DNA binding"/>
    <property type="evidence" value="ECO:0007669"/>
    <property type="project" value="InterPro"/>
</dbReference>
<name>A0A7W9IHR0_9ACTN</name>
<reference evidence="2 3" key="1">
    <citation type="submission" date="2020-08" db="EMBL/GenBank/DDBJ databases">
        <title>Sequencing the genomes of 1000 actinobacteria strains.</title>
        <authorList>
            <person name="Klenk H.-P."/>
        </authorList>
    </citation>
    <scope>NUCLEOTIDE SEQUENCE [LARGE SCALE GENOMIC DNA]</scope>
    <source>
        <strain evidence="2 3">DSM 46887</strain>
    </source>
</reference>
<dbReference type="Proteomes" id="UP000540685">
    <property type="component" value="Unassembled WGS sequence"/>
</dbReference>
<evidence type="ECO:0000313" key="3">
    <source>
        <dbReference type="Proteomes" id="UP000540685"/>
    </source>
</evidence>
<evidence type="ECO:0000259" key="1">
    <source>
        <dbReference type="PROSITE" id="PS50943"/>
    </source>
</evidence>
<dbReference type="PROSITE" id="PS50943">
    <property type="entry name" value="HTH_CROC1"/>
    <property type="match status" value="1"/>
</dbReference>
<evidence type="ECO:0000313" key="2">
    <source>
        <dbReference type="EMBL" id="MBB5820269.1"/>
    </source>
</evidence>
<proteinExistence type="predicted"/>
<gene>
    <name evidence="2" type="ORF">F4562_003331</name>
</gene>
<feature type="domain" description="HTH cro/C1-type" evidence="1">
    <location>
        <begin position="16"/>
        <end position="47"/>
    </location>
</feature>